<accession>A0A879R2X3</accession>
<dbReference type="Proteomes" id="UP000664915">
    <property type="component" value="Segment"/>
</dbReference>
<dbReference type="RefSeq" id="YP_010670279.1">
    <property type="nucleotide sequence ID" value="NC_070963.1"/>
</dbReference>
<name>A0A879R2X3_9CAUD</name>
<keyword evidence="2" id="KW-1185">Reference proteome</keyword>
<evidence type="ECO:0000313" key="2">
    <source>
        <dbReference type="Proteomes" id="UP000664915"/>
    </source>
</evidence>
<protein>
    <submittedName>
        <fullName evidence="1">Uncharacterized protein</fullName>
    </submittedName>
</protein>
<dbReference type="GeneID" id="77946474"/>
<proteinExistence type="predicted"/>
<evidence type="ECO:0000313" key="1">
    <source>
        <dbReference type="EMBL" id="QPX48269.1"/>
    </source>
</evidence>
<dbReference type="KEGG" id="vg:77946474"/>
<dbReference type="EMBL" id="MW015081">
    <property type="protein sequence ID" value="QPX48269.1"/>
    <property type="molecule type" value="Genomic_DNA"/>
</dbReference>
<reference evidence="1" key="1">
    <citation type="submission" date="2020-09" db="EMBL/GenBank/DDBJ databases">
        <authorList>
            <person name="Zhang D."/>
            <person name="Hatherill J.R."/>
            <person name="Ramirez J.F."/>
            <person name="Edinger B."/>
            <person name="Balarin R."/>
            <person name="Sullivan A."/>
            <person name="Humpal K.M."/>
            <person name="Guseva A."/>
            <person name="Butela K.A."/>
            <person name="Garlena R.A."/>
            <person name="Russell D.A."/>
            <person name="Pope W.H."/>
            <person name="Jacobs-Sera D."/>
            <person name="Hatfull G.F."/>
        </authorList>
    </citation>
    <scope>NUCLEOTIDE SEQUENCE</scope>
</reference>
<organism evidence="1 2">
    <name type="scientific">Synechococcus phage S-SRM01</name>
    <dbReference type="NCBI Taxonomy" id="2781608"/>
    <lineage>
        <taxon>Viruses</taxon>
        <taxon>Duplodnaviria</taxon>
        <taxon>Heunggongvirae</taxon>
        <taxon>Uroviricota</taxon>
        <taxon>Caudoviricetes</taxon>
        <taxon>Pantevenvirales</taxon>
        <taxon>Kyanoviridae</taxon>
        <taxon>Serangoonvirus</taxon>
        <taxon>Serangoonvirus essarone</taxon>
    </lineage>
</organism>
<sequence>MKYIYHHLGLGDHIINNGMVRHFYKEYGAITLFSYKHNVKNVQYMYRDLEKFQVIGIESDAQADYYISNNNLDCLKIGFSDLSGVMPKLPFDKAFYKLAGLDFSVRFDEFYFKRDLEKEKEVLDSLNPTGESYIFIHDDASRGFSIDMNRIETKHKVIMNDKRFNVFDYISLIENAEEIHFMQSSFKELMCSYKLEKPTLYQHNYVRQYDESMNSSGLNPFIEIN</sequence>